<evidence type="ECO:0000259" key="1">
    <source>
        <dbReference type="PROSITE" id="PS50995"/>
    </source>
</evidence>
<feature type="domain" description="HTH marR-type" evidence="1">
    <location>
        <begin position="23"/>
        <end position="158"/>
    </location>
</feature>
<dbReference type="AlphaFoldDB" id="A0A518C026"/>
<name>A0A518C026_9BACT</name>
<organism evidence="2 3">
    <name type="scientific">Mucisphaera calidilacus</name>
    <dbReference type="NCBI Taxonomy" id="2527982"/>
    <lineage>
        <taxon>Bacteria</taxon>
        <taxon>Pseudomonadati</taxon>
        <taxon>Planctomycetota</taxon>
        <taxon>Phycisphaerae</taxon>
        <taxon>Phycisphaerales</taxon>
        <taxon>Phycisphaeraceae</taxon>
        <taxon>Mucisphaera</taxon>
    </lineage>
</organism>
<dbReference type="KEGG" id="mcad:Pan265_24410"/>
<dbReference type="SMART" id="SM00347">
    <property type="entry name" value="HTH_MARR"/>
    <property type="match status" value="1"/>
</dbReference>
<protein>
    <submittedName>
        <fullName evidence="2">Multiple antibiotic resistance protein MarR</fullName>
    </submittedName>
</protein>
<dbReference type="Proteomes" id="UP000320386">
    <property type="component" value="Chromosome"/>
</dbReference>
<dbReference type="InterPro" id="IPR039422">
    <property type="entry name" value="MarR/SlyA-like"/>
</dbReference>
<dbReference type="InterPro" id="IPR036390">
    <property type="entry name" value="WH_DNA-bd_sf"/>
</dbReference>
<dbReference type="PANTHER" id="PTHR33164:SF104">
    <property type="entry name" value="TRANSCRIPTIONAL REGULATORY PROTEIN"/>
    <property type="match status" value="1"/>
</dbReference>
<dbReference type="InterPro" id="IPR000835">
    <property type="entry name" value="HTH_MarR-typ"/>
</dbReference>
<gene>
    <name evidence="2" type="primary">marR_2</name>
    <name evidence="2" type="ORF">Pan265_24410</name>
</gene>
<reference evidence="2 3" key="1">
    <citation type="submission" date="2019-02" db="EMBL/GenBank/DDBJ databases">
        <title>Deep-cultivation of Planctomycetes and their phenomic and genomic characterization uncovers novel biology.</title>
        <authorList>
            <person name="Wiegand S."/>
            <person name="Jogler M."/>
            <person name="Boedeker C."/>
            <person name="Pinto D."/>
            <person name="Vollmers J."/>
            <person name="Rivas-Marin E."/>
            <person name="Kohn T."/>
            <person name="Peeters S.H."/>
            <person name="Heuer A."/>
            <person name="Rast P."/>
            <person name="Oberbeckmann S."/>
            <person name="Bunk B."/>
            <person name="Jeske O."/>
            <person name="Meyerdierks A."/>
            <person name="Storesund J.E."/>
            <person name="Kallscheuer N."/>
            <person name="Luecker S."/>
            <person name="Lage O.M."/>
            <person name="Pohl T."/>
            <person name="Merkel B.J."/>
            <person name="Hornburger P."/>
            <person name="Mueller R.-W."/>
            <person name="Bruemmer F."/>
            <person name="Labrenz M."/>
            <person name="Spormann A.M."/>
            <person name="Op den Camp H."/>
            <person name="Overmann J."/>
            <person name="Amann R."/>
            <person name="Jetten M.S.M."/>
            <person name="Mascher T."/>
            <person name="Medema M.H."/>
            <person name="Devos D.P."/>
            <person name="Kaster A.-K."/>
            <person name="Ovreas L."/>
            <person name="Rohde M."/>
            <person name="Galperin M.Y."/>
            <person name="Jogler C."/>
        </authorList>
    </citation>
    <scope>NUCLEOTIDE SEQUENCE [LARGE SCALE GENOMIC DNA]</scope>
    <source>
        <strain evidence="2 3">Pan265</strain>
    </source>
</reference>
<keyword evidence="3" id="KW-1185">Reference proteome</keyword>
<dbReference type="GO" id="GO:0006950">
    <property type="term" value="P:response to stress"/>
    <property type="evidence" value="ECO:0007669"/>
    <property type="project" value="TreeGrafter"/>
</dbReference>
<proteinExistence type="predicted"/>
<dbReference type="OrthoDB" id="9799747at2"/>
<dbReference type="PRINTS" id="PR00598">
    <property type="entry name" value="HTHMARR"/>
</dbReference>
<accession>A0A518C026</accession>
<dbReference type="GO" id="GO:0003700">
    <property type="term" value="F:DNA-binding transcription factor activity"/>
    <property type="evidence" value="ECO:0007669"/>
    <property type="project" value="InterPro"/>
</dbReference>
<evidence type="ECO:0000313" key="3">
    <source>
        <dbReference type="Proteomes" id="UP000320386"/>
    </source>
</evidence>
<dbReference type="PROSITE" id="PS50995">
    <property type="entry name" value="HTH_MARR_2"/>
    <property type="match status" value="1"/>
</dbReference>
<dbReference type="EMBL" id="CP036280">
    <property type="protein sequence ID" value="QDU72571.1"/>
    <property type="molecule type" value="Genomic_DNA"/>
</dbReference>
<sequence>MRDMIDGLLDQWSVERPDLDARPMAVVGRVLRLAHRLEGRVERVLEPFGLALWQFDVLATLRRSGPGYCLSPTALTEATMLSSGAMTHRIDRLVSMGWVERRPDPDDRRGRLVALTPAGRDLVDAALEARFEEARAVTDALPVRRRRELADALRVLLLASGGA</sequence>
<evidence type="ECO:0000313" key="2">
    <source>
        <dbReference type="EMBL" id="QDU72571.1"/>
    </source>
</evidence>
<dbReference type="InterPro" id="IPR036388">
    <property type="entry name" value="WH-like_DNA-bd_sf"/>
</dbReference>
<dbReference type="Pfam" id="PF12802">
    <property type="entry name" value="MarR_2"/>
    <property type="match status" value="1"/>
</dbReference>
<dbReference type="SUPFAM" id="SSF46785">
    <property type="entry name" value="Winged helix' DNA-binding domain"/>
    <property type="match status" value="1"/>
</dbReference>
<dbReference type="Gene3D" id="1.10.10.10">
    <property type="entry name" value="Winged helix-like DNA-binding domain superfamily/Winged helix DNA-binding domain"/>
    <property type="match status" value="1"/>
</dbReference>
<dbReference type="PANTHER" id="PTHR33164">
    <property type="entry name" value="TRANSCRIPTIONAL REGULATOR, MARR FAMILY"/>
    <property type="match status" value="1"/>
</dbReference>
<dbReference type="RefSeq" id="WP_145446746.1">
    <property type="nucleotide sequence ID" value="NZ_CP036280.1"/>
</dbReference>